<evidence type="ECO:0000313" key="2">
    <source>
        <dbReference type="Proteomes" id="UP001196413"/>
    </source>
</evidence>
<comment type="caution">
    <text evidence="1">The sequence shown here is derived from an EMBL/GenBank/DDBJ whole genome shotgun (WGS) entry which is preliminary data.</text>
</comment>
<keyword evidence="2" id="KW-1185">Reference proteome</keyword>
<gene>
    <name evidence="1" type="ORF">KIN20_035484</name>
</gene>
<name>A0AAD5WKJ8_PARTN</name>
<organism evidence="1 2">
    <name type="scientific">Parelaphostrongylus tenuis</name>
    <name type="common">Meningeal worm</name>
    <dbReference type="NCBI Taxonomy" id="148309"/>
    <lineage>
        <taxon>Eukaryota</taxon>
        <taxon>Metazoa</taxon>
        <taxon>Ecdysozoa</taxon>
        <taxon>Nematoda</taxon>
        <taxon>Chromadorea</taxon>
        <taxon>Rhabditida</taxon>
        <taxon>Rhabditina</taxon>
        <taxon>Rhabditomorpha</taxon>
        <taxon>Strongyloidea</taxon>
        <taxon>Metastrongylidae</taxon>
        <taxon>Parelaphostrongylus</taxon>
    </lineage>
</organism>
<accession>A0AAD5WKJ8</accession>
<dbReference type="EMBL" id="JAHQIW010007234">
    <property type="protein sequence ID" value="KAJ1373145.1"/>
    <property type="molecule type" value="Genomic_DNA"/>
</dbReference>
<dbReference type="AlphaFoldDB" id="A0AAD5WKJ8"/>
<sequence>MYSTNLTMRDEVQCIPQDWETETNRFSIAYFQINRPTTVSLRDFWSQQSKQQIKVPLRKWLIEIDFESIRLS</sequence>
<dbReference type="Proteomes" id="UP001196413">
    <property type="component" value="Unassembled WGS sequence"/>
</dbReference>
<proteinExistence type="predicted"/>
<reference evidence="1" key="1">
    <citation type="submission" date="2021-06" db="EMBL/GenBank/DDBJ databases">
        <title>Parelaphostrongylus tenuis whole genome reference sequence.</title>
        <authorList>
            <person name="Garwood T.J."/>
            <person name="Larsen P.A."/>
            <person name="Fountain-Jones N.M."/>
            <person name="Garbe J.R."/>
            <person name="Macchietto M.G."/>
            <person name="Kania S.A."/>
            <person name="Gerhold R.W."/>
            <person name="Richards J.E."/>
            <person name="Wolf T.M."/>
        </authorList>
    </citation>
    <scope>NUCLEOTIDE SEQUENCE</scope>
    <source>
        <strain evidence="1">MNPRO001-30</strain>
        <tissue evidence="1">Meninges</tissue>
    </source>
</reference>
<evidence type="ECO:0000313" key="1">
    <source>
        <dbReference type="EMBL" id="KAJ1373145.1"/>
    </source>
</evidence>
<protein>
    <submittedName>
        <fullName evidence="1">Uncharacterized protein</fullName>
    </submittedName>
</protein>